<dbReference type="GO" id="GO:0005634">
    <property type="term" value="C:nucleus"/>
    <property type="evidence" value="ECO:0007669"/>
    <property type="project" value="UniProtKB-SubCell"/>
</dbReference>
<evidence type="ECO:0000259" key="8">
    <source>
        <dbReference type="Pfam" id="PF05391"/>
    </source>
</evidence>
<dbReference type="STRING" id="4829.A0A163KNT3"/>
<gene>
    <name evidence="10" type="primary">ABSGL_00358.1 scaffold 492</name>
</gene>
<organism evidence="10">
    <name type="scientific">Absidia glauca</name>
    <name type="common">Pin mould</name>
    <dbReference type="NCBI Taxonomy" id="4829"/>
    <lineage>
        <taxon>Eukaryota</taxon>
        <taxon>Fungi</taxon>
        <taxon>Fungi incertae sedis</taxon>
        <taxon>Mucoromycota</taxon>
        <taxon>Mucoromycotina</taxon>
        <taxon>Mucoromycetes</taxon>
        <taxon>Mucorales</taxon>
        <taxon>Cunninghamellaceae</taxon>
        <taxon>Absidia</taxon>
    </lineage>
</organism>
<dbReference type="InterPro" id="IPR008669">
    <property type="entry name" value="LSM_interact"/>
</dbReference>
<evidence type="ECO:0000313" key="11">
    <source>
        <dbReference type="Proteomes" id="UP000078561"/>
    </source>
</evidence>
<keyword evidence="3" id="KW-0677">Repeat</keyword>
<dbReference type="InterPro" id="IPR008847">
    <property type="entry name" value="Suf"/>
</dbReference>
<feature type="compositionally biased region" description="Basic and acidic residues" evidence="7">
    <location>
        <begin position="623"/>
        <end position="642"/>
    </location>
</feature>
<dbReference type="Pfam" id="PF05843">
    <property type="entry name" value="Suf"/>
    <property type="match status" value="1"/>
</dbReference>
<dbReference type="GO" id="GO:0003723">
    <property type="term" value="F:RNA binding"/>
    <property type="evidence" value="ECO:0007669"/>
    <property type="project" value="UniProtKB-KW"/>
</dbReference>
<comment type="subcellular location">
    <subcellularLocation>
        <location evidence="1">Nucleus</location>
    </subcellularLocation>
</comment>
<keyword evidence="6" id="KW-0539">Nucleus</keyword>
<dbReference type="SUPFAM" id="SSF48452">
    <property type="entry name" value="TPR-like"/>
    <property type="match status" value="1"/>
</dbReference>
<keyword evidence="2" id="KW-0507">mRNA processing</keyword>
<evidence type="ECO:0000256" key="4">
    <source>
        <dbReference type="ARBA" id="ARBA00022884"/>
    </source>
</evidence>
<dbReference type="Gene3D" id="1.25.40.10">
    <property type="entry name" value="Tetratricopeptide repeat domain"/>
    <property type="match status" value="2"/>
</dbReference>
<dbReference type="PANTHER" id="PTHR17204">
    <property type="entry name" value="PRE-MRNA PROCESSING PROTEIN PRP39-RELATED"/>
    <property type="match status" value="1"/>
</dbReference>
<keyword evidence="5" id="KW-0508">mRNA splicing</keyword>
<feature type="compositionally biased region" description="Basic residues" evidence="7">
    <location>
        <begin position="593"/>
        <end position="605"/>
    </location>
</feature>
<feature type="compositionally biased region" description="Polar residues" evidence="7">
    <location>
        <begin position="689"/>
        <end position="708"/>
    </location>
</feature>
<sequence length="722" mass="82964">MEKHDITTSEDSSLNVNATIANDDNMEVDTTIETTKTAEEIETEKSLAALDSLPGIEEQLSNDRTNYELLVRKIEALKLAGLPDELELAREAMHDVYPLTEQLWLDWIEDAKKEASTEEGEVKLRRLYLEADQDYLSNSPLSSFVFYPLAIPIWSSYVDFITAKFDREWDALEDKKDPAAQLLVENAREDLLKAVRATTYHVEKSHIIWNAYADFETKLMEAYDSPEQYDKLKQIYLERLKVLHLACDETFAKYSQLNSTYDNNNYEANLVEANKIFAATKEAAEERDYYEQYLKDESYSLDAYYQYIENEKLAKKMKSLNYVRNLYERAVAVYCTDVGLWEDYICFMLENAHVLAFLSPIALRAVRNCPWSGTLWSHLARFIESSGGSLEEVVDIFDRAMTSKALATSLEDLVALMMAKCAHARRQVDWDQDDDEGISYLRLTFQEALMYIDEAFPKSGDPYYRVEKFWATVEGQRLDNVERAREIWDGVIKKQGRNTEAWINYIDFERSLGNIHSCRSLFKQAIAKNLDYPERLMAVWQSMEYEEGSVESLEQSIVRINKKSKLVARDWQTALAQQEVEEEKQQQKDLLQKVKKSAHRRKQKESKKSQTTVAEPSSRKRKQPEDAMDVDHDDTKKLRTEATTDLATPPVPAAKDNFKKPAFIPRNQGARGGRGRGAARRGGRLAISSPRQQQQSTPEGASDTSTPRSNDDFRAMLLAGKK</sequence>
<dbReference type="Proteomes" id="UP000078561">
    <property type="component" value="Unassembled WGS sequence"/>
</dbReference>
<evidence type="ECO:0000259" key="9">
    <source>
        <dbReference type="Pfam" id="PF05843"/>
    </source>
</evidence>
<dbReference type="EMBL" id="LT550136">
    <property type="protein sequence ID" value="SAL95059.1"/>
    <property type="molecule type" value="Genomic_DNA"/>
</dbReference>
<proteinExistence type="predicted"/>
<evidence type="ECO:0000256" key="7">
    <source>
        <dbReference type="SAM" id="MobiDB-lite"/>
    </source>
</evidence>
<accession>A0A163KNT3</accession>
<feature type="domain" description="LSM-interacting" evidence="8">
    <location>
        <begin position="701"/>
        <end position="718"/>
    </location>
</feature>
<dbReference type="InterPro" id="IPR011990">
    <property type="entry name" value="TPR-like_helical_dom_sf"/>
</dbReference>
<evidence type="ECO:0000313" key="10">
    <source>
        <dbReference type="EMBL" id="SAL95059.1"/>
    </source>
</evidence>
<dbReference type="GO" id="GO:0008380">
    <property type="term" value="P:RNA splicing"/>
    <property type="evidence" value="ECO:0007669"/>
    <property type="project" value="UniProtKB-KW"/>
</dbReference>
<keyword evidence="4" id="KW-0694">RNA-binding</keyword>
<feature type="domain" description="Suppressor of forked" evidence="9">
    <location>
        <begin position="57"/>
        <end position="563"/>
    </location>
</feature>
<evidence type="ECO:0000256" key="6">
    <source>
        <dbReference type="ARBA" id="ARBA00023242"/>
    </source>
</evidence>
<evidence type="ECO:0000256" key="1">
    <source>
        <dbReference type="ARBA" id="ARBA00004123"/>
    </source>
</evidence>
<protein>
    <submittedName>
        <fullName evidence="10">Uncharacterized protein</fullName>
    </submittedName>
</protein>
<dbReference type="Pfam" id="PF05391">
    <property type="entry name" value="Lsm_interact"/>
    <property type="match status" value="1"/>
</dbReference>
<name>A0A163KNT3_ABSGL</name>
<dbReference type="AlphaFoldDB" id="A0A163KNT3"/>
<dbReference type="OMA" id="PSGLTKM"/>
<dbReference type="GO" id="GO:0006397">
    <property type="term" value="P:mRNA processing"/>
    <property type="evidence" value="ECO:0007669"/>
    <property type="project" value="UniProtKB-KW"/>
</dbReference>
<dbReference type="InParanoid" id="A0A163KNT3"/>
<dbReference type="PANTHER" id="PTHR17204:SF25">
    <property type="entry name" value="RRM DOMAIN-CONTAINING PROTEIN"/>
    <property type="match status" value="1"/>
</dbReference>
<reference evidence="10" key="1">
    <citation type="submission" date="2016-04" db="EMBL/GenBank/DDBJ databases">
        <authorList>
            <person name="Evans L.H."/>
            <person name="Alamgir A."/>
            <person name="Owens N."/>
            <person name="Weber N.D."/>
            <person name="Virtaneva K."/>
            <person name="Barbian K."/>
            <person name="Babar A."/>
            <person name="Rosenke K."/>
        </authorList>
    </citation>
    <scope>NUCLEOTIDE SEQUENCE [LARGE SCALE GENOMIC DNA]</scope>
    <source>
        <strain evidence="10">CBS 101.48</strain>
    </source>
</reference>
<evidence type="ECO:0000256" key="3">
    <source>
        <dbReference type="ARBA" id="ARBA00022737"/>
    </source>
</evidence>
<keyword evidence="11" id="KW-1185">Reference proteome</keyword>
<evidence type="ECO:0000256" key="5">
    <source>
        <dbReference type="ARBA" id="ARBA00023187"/>
    </source>
</evidence>
<evidence type="ECO:0000256" key="2">
    <source>
        <dbReference type="ARBA" id="ARBA00022664"/>
    </source>
</evidence>
<dbReference type="InterPro" id="IPR003107">
    <property type="entry name" value="HAT"/>
</dbReference>
<dbReference type="OrthoDB" id="360390at2759"/>
<dbReference type="SMART" id="SM00386">
    <property type="entry name" value="HAT"/>
    <property type="match status" value="6"/>
</dbReference>
<feature type="region of interest" description="Disordered" evidence="7">
    <location>
        <begin position="590"/>
        <end position="722"/>
    </location>
</feature>
<feature type="compositionally biased region" description="Basic residues" evidence="7">
    <location>
        <begin position="673"/>
        <end position="683"/>
    </location>
</feature>